<evidence type="ECO:0000313" key="3">
    <source>
        <dbReference type="EMBL" id="KAE9306155.1"/>
    </source>
</evidence>
<name>A0A6A4DF60_9STRA</name>
<evidence type="ECO:0000313" key="6">
    <source>
        <dbReference type="Proteomes" id="UP000435112"/>
    </source>
</evidence>
<sequence>MRVLALASKQSFVASADASGSWQQRASSRRHRIAPKL</sequence>
<keyword evidence="5" id="KW-1185">Reference proteome</keyword>
<organism evidence="3 5">
    <name type="scientific">Phytophthora rubi</name>
    <dbReference type="NCBI Taxonomy" id="129364"/>
    <lineage>
        <taxon>Eukaryota</taxon>
        <taxon>Sar</taxon>
        <taxon>Stramenopiles</taxon>
        <taxon>Oomycota</taxon>
        <taxon>Peronosporomycetes</taxon>
        <taxon>Peronosporales</taxon>
        <taxon>Peronosporaceae</taxon>
        <taxon>Phytophthora</taxon>
    </lineage>
</organism>
<dbReference type="Proteomes" id="UP000435112">
    <property type="component" value="Unassembled WGS sequence"/>
</dbReference>
<reference evidence="3 5" key="1">
    <citation type="submission" date="2018-08" db="EMBL/GenBank/DDBJ databases">
        <title>Genomic investigation of the strawberry pathogen Phytophthora fragariae indicates pathogenicity is determined by transcriptional variation in three key races.</title>
        <authorList>
            <person name="Adams T.M."/>
            <person name="Armitage A.D."/>
            <person name="Sobczyk M.K."/>
            <person name="Bates H.J."/>
            <person name="Dunwell J.M."/>
            <person name="Nellist C.F."/>
            <person name="Harrison R.J."/>
        </authorList>
    </citation>
    <scope>NUCLEOTIDE SEQUENCE [LARGE SCALE GENOMIC DNA]</scope>
    <source>
        <strain evidence="1 4">SCRP249</strain>
        <strain evidence="2 6">SCRP324</strain>
        <strain evidence="3 5">SCRP333</strain>
    </source>
</reference>
<dbReference type="AlphaFoldDB" id="A0A6A4DF60"/>
<proteinExistence type="predicted"/>
<evidence type="ECO:0000313" key="4">
    <source>
        <dbReference type="Proteomes" id="UP000429607"/>
    </source>
</evidence>
<dbReference type="Proteomes" id="UP000429607">
    <property type="component" value="Unassembled WGS sequence"/>
</dbReference>
<protein>
    <submittedName>
        <fullName evidence="3">Uncharacterized protein</fullName>
    </submittedName>
</protein>
<evidence type="ECO:0000313" key="2">
    <source>
        <dbReference type="EMBL" id="KAE8992586.1"/>
    </source>
</evidence>
<evidence type="ECO:0000313" key="5">
    <source>
        <dbReference type="Proteomes" id="UP000434957"/>
    </source>
</evidence>
<evidence type="ECO:0000313" key="1">
    <source>
        <dbReference type="EMBL" id="KAE8990294.1"/>
    </source>
</evidence>
<dbReference type="EMBL" id="QXFU01001963">
    <property type="protein sequence ID" value="KAE8992586.1"/>
    <property type="molecule type" value="Genomic_DNA"/>
</dbReference>
<dbReference type="Proteomes" id="UP000434957">
    <property type="component" value="Unassembled WGS sequence"/>
</dbReference>
<comment type="caution">
    <text evidence="3">The sequence shown here is derived from an EMBL/GenBank/DDBJ whole genome shotgun (WGS) entry which is preliminary data.</text>
</comment>
<gene>
    <name evidence="1" type="ORF">PR001_g21530</name>
    <name evidence="2" type="ORF">PR002_g20498</name>
    <name evidence="3" type="ORF">PR003_g21311</name>
</gene>
<dbReference type="EMBL" id="QXFT01001987">
    <property type="protein sequence ID" value="KAE9306155.1"/>
    <property type="molecule type" value="Genomic_DNA"/>
</dbReference>
<dbReference type="EMBL" id="QXFV01002264">
    <property type="protein sequence ID" value="KAE8990294.1"/>
    <property type="molecule type" value="Genomic_DNA"/>
</dbReference>
<accession>A0A6A4DF60</accession>